<sequence>MGIPNHRAGAEWRAGWPLVLGGLVGMGAGPGLFQNISSLFIPGLIAEFGWTRGEIATAAGVGLLGCVAIPFFGRATDRAGPVPVIAFSLLLLGATYLAFTRLAGELWHYQVMVLCLALGVPGTSAVAYGRLIATRFVAHRGLALGVATSGLSVTTLLMPPIVGAAITREGWRGGFVVLAVYVVAVALPLTLLALRRVGPVAPVDTAGGPSARAARRQGRFWRLGLTAFCVNFATVGLVTQLVPLGLERGLGAIEAALLVTAFGSAQLVARVAIGALVDRLAPHRAAAAVALLSAAGFALLELRAPGLAALWLIVFLAGLMNGAENDLLPFFAARLFGVGAYGETYGSLLVIALLGTAAGVVGFGRLRDATGAYDLALALGAGAMVAAALLFLSLRQRAHD</sequence>
<feature type="transmembrane region" description="Helical" evidence="4">
    <location>
        <begin position="84"/>
        <end position="103"/>
    </location>
</feature>
<feature type="transmembrane region" description="Helical" evidence="4">
    <location>
        <begin position="344"/>
        <end position="363"/>
    </location>
</feature>
<feature type="transmembrane region" description="Helical" evidence="4">
    <location>
        <begin position="220"/>
        <end position="243"/>
    </location>
</feature>
<dbReference type="InterPro" id="IPR036259">
    <property type="entry name" value="MFS_trans_sf"/>
</dbReference>
<feature type="transmembrane region" description="Helical" evidence="4">
    <location>
        <begin position="109"/>
        <end position="129"/>
    </location>
</feature>
<keyword evidence="7" id="KW-1185">Reference proteome</keyword>
<dbReference type="RefSeq" id="WP_219748320.1">
    <property type="nucleotide sequence ID" value="NZ_JAHXZN010000002.1"/>
</dbReference>
<comment type="caution">
    <text evidence="6">The sequence shown here is derived from an EMBL/GenBank/DDBJ whole genome shotgun (WGS) entry which is preliminary data.</text>
</comment>
<feature type="domain" description="Major facilitator superfamily (MFS) profile" evidence="5">
    <location>
        <begin position="1"/>
        <end position="399"/>
    </location>
</feature>
<proteinExistence type="predicted"/>
<dbReference type="EMBL" id="JAHXZN010000002">
    <property type="protein sequence ID" value="MBW6530882.1"/>
    <property type="molecule type" value="Genomic_DNA"/>
</dbReference>
<feature type="transmembrane region" description="Helical" evidence="4">
    <location>
        <begin position="141"/>
        <end position="162"/>
    </location>
</feature>
<accession>A0ABS7BMP5</accession>
<dbReference type="Gene3D" id="1.20.1250.20">
    <property type="entry name" value="MFS general substrate transporter like domains"/>
    <property type="match status" value="2"/>
</dbReference>
<evidence type="ECO:0000259" key="5">
    <source>
        <dbReference type="PROSITE" id="PS50850"/>
    </source>
</evidence>
<dbReference type="PROSITE" id="PS50850">
    <property type="entry name" value="MFS"/>
    <property type="match status" value="1"/>
</dbReference>
<reference evidence="6 7" key="1">
    <citation type="submission" date="2021-07" db="EMBL/GenBank/DDBJ databases">
        <title>Sphingomonas sp.</title>
        <authorList>
            <person name="Feng G."/>
            <person name="Li J."/>
            <person name="Pan M."/>
        </authorList>
    </citation>
    <scope>NUCLEOTIDE SEQUENCE [LARGE SCALE GENOMIC DNA]</scope>
    <source>
        <strain evidence="6 7">RRHST34</strain>
    </source>
</reference>
<keyword evidence="2 4" id="KW-1133">Transmembrane helix</keyword>
<evidence type="ECO:0000256" key="2">
    <source>
        <dbReference type="ARBA" id="ARBA00022989"/>
    </source>
</evidence>
<dbReference type="InterPro" id="IPR020846">
    <property type="entry name" value="MFS_dom"/>
</dbReference>
<evidence type="ECO:0000256" key="3">
    <source>
        <dbReference type="ARBA" id="ARBA00023136"/>
    </source>
</evidence>
<feature type="transmembrane region" description="Helical" evidence="4">
    <location>
        <begin position="306"/>
        <end position="323"/>
    </location>
</feature>
<name>A0ABS7BMP5_9SPHN</name>
<evidence type="ECO:0000313" key="7">
    <source>
        <dbReference type="Proteomes" id="UP000759103"/>
    </source>
</evidence>
<feature type="transmembrane region" description="Helical" evidence="4">
    <location>
        <begin position="12"/>
        <end position="33"/>
    </location>
</feature>
<keyword evidence="3 4" id="KW-0472">Membrane</keyword>
<evidence type="ECO:0000313" key="6">
    <source>
        <dbReference type="EMBL" id="MBW6530882.1"/>
    </source>
</evidence>
<evidence type="ECO:0000256" key="1">
    <source>
        <dbReference type="ARBA" id="ARBA00022692"/>
    </source>
</evidence>
<gene>
    <name evidence="6" type="ORF">KZ820_09055</name>
</gene>
<dbReference type="PANTHER" id="PTHR11360">
    <property type="entry name" value="MONOCARBOXYLATE TRANSPORTER"/>
    <property type="match status" value="1"/>
</dbReference>
<feature type="transmembrane region" description="Helical" evidence="4">
    <location>
        <begin position="375"/>
        <end position="394"/>
    </location>
</feature>
<protein>
    <submittedName>
        <fullName evidence="6">MFS transporter</fullName>
    </submittedName>
</protein>
<dbReference type="Proteomes" id="UP000759103">
    <property type="component" value="Unassembled WGS sequence"/>
</dbReference>
<feature type="transmembrane region" description="Helical" evidence="4">
    <location>
        <begin position="174"/>
        <end position="194"/>
    </location>
</feature>
<dbReference type="PANTHER" id="PTHR11360:SF290">
    <property type="entry name" value="MONOCARBOXYLATE MFS PERMEASE"/>
    <property type="match status" value="1"/>
</dbReference>
<dbReference type="InterPro" id="IPR050327">
    <property type="entry name" value="Proton-linked_MCT"/>
</dbReference>
<organism evidence="6 7">
    <name type="scientific">Sphingomonas citri</name>
    <dbReference type="NCBI Taxonomy" id="2862499"/>
    <lineage>
        <taxon>Bacteria</taxon>
        <taxon>Pseudomonadati</taxon>
        <taxon>Pseudomonadota</taxon>
        <taxon>Alphaproteobacteria</taxon>
        <taxon>Sphingomonadales</taxon>
        <taxon>Sphingomonadaceae</taxon>
        <taxon>Sphingomonas</taxon>
    </lineage>
</organism>
<keyword evidence="1 4" id="KW-0812">Transmembrane</keyword>
<dbReference type="Pfam" id="PF07690">
    <property type="entry name" value="MFS_1"/>
    <property type="match status" value="1"/>
</dbReference>
<dbReference type="SUPFAM" id="SSF103473">
    <property type="entry name" value="MFS general substrate transporter"/>
    <property type="match status" value="1"/>
</dbReference>
<feature type="transmembrane region" description="Helical" evidence="4">
    <location>
        <begin position="281"/>
        <end position="300"/>
    </location>
</feature>
<feature type="transmembrane region" description="Helical" evidence="4">
    <location>
        <begin position="53"/>
        <end position="72"/>
    </location>
</feature>
<dbReference type="InterPro" id="IPR011701">
    <property type="entry name" value="MFS"/>
</dbReference>
<evidence type="ECO:0000256" key="4">
    <source>
        <dbReference type="SAM" id="Phobius"/>
    </source>
</evidence>
<feature type="transmembrane region" description="Helical" evidence="4">
    <location>
        <begin position="249"/>
        <end position="269"/>
    </location>
</feature>